<proteinExistence type="predicted"/>
<sequence>MAIGAPFRFSEPLREGVILARPNRFIMDVDLGDDAPVRCHCPAVSRIGGLDLAGRPCLVSDSRNPKRKMPLTVEAFSLQQPDDAAKQWIGINQNASNRYVEHFLREGALDDVTGPVAEVRREVPLGASRLDFLVNDNLFLEVKTPLVQVQTAVPAYVPRLPEAPFSSTERSLRHLRELAASLARNERAAVLYCLYYENDGFRFYHGTTYADVLATVDACRDAGVELWQADFRVTPSDVSLMRCYPLEKW</sequence>
<reference evidence="3 4" key="1">
    <citation type="submission" date="2024-01" db="EMBL/GenBank/DDBJ databases">
        <title>novel species in genus Adlercreutzia.</title>
        <authorList>
            <person name="Liu X."/>
        </authorList>
    </citation>
    <scope>NUCLEOTIDE SEQUENCE [LARGE SCALE GENOMIC DNA]</scope>
    <source>
        <strain evidence="3 4">R7</strain>
    </source>
</reference>
<dbReference type="Gene3D" id="2.40.50.580">
    <property type="match status" value="1"/>
</dbReference>
<evidence type="ECO:0000259" key="1">
    <source>
        <dbReference type="Pfam" id="PF03749"/>
    </source>
</evidence>
<dbReference type="Pfam" id="PF03749">
    <property type="entry name" value="SfsA"/>
    <property type="match status" value="1"/>
</dbReference>
<gene>
    <name evidence="3" type="ORF">VIN30_06675</name>
</gene>
<evidence type="ECO:0000313" key="3">
    <source>
        <dbReference type="EMBL" id="MEC4176127.1"/>
    </source>
</evidence>
<dbReference type="EMBL" id="JAYMFF010000011">
    <property type="protein sequence ID" value="MEC4176127.1"/>
    <property type="molecule type" value="Genomic_DNA"/>
</dbReference>
<keyword evidence="4" id="KW-1185">Reference proteome</keyword>
<name>A0ABU6II36_9ACTN</name>
<dbReference type="Pfam" id="PF17746">
    <property type="entry name" value="SfsA_N"/>
    <property type="match status" value="1"/>
</dbReference>
<organism evidence="3 4">
    <name type="scientific">Adlercreutzia wanghongyangiae</name>
    <dbReference type="NCBI Taxonomy" id="3111451"/>
    <lineage>
        <taxon>Bacteria</taxon>
        <taxon>Bacillati</taxon>
        <taxon>Actinomycetota</taxon>
        <taxon>Coriobacteriia</taxon>
        <taxon>Eggerthellales</taxon>
        <taxon>Eggerthellaceae</taxon>
        <taxon>Adlercreutzia</taxon>
    </lineage>
</organism>
<dbReference type="InterPro" id="IPR041465">
    <property type="entry name" value="SfsA_N"/>
</dbReference>
<accession>A0ABU6II36</accession>
<feature type="domain" description="SfsA N-terminal OB" evidence="2">
    <location>
        <begin position="19"/>
        <end position="91"/>
    </location>
</feature>
<protein>
    <submittedName>
        <fullName evidence="3">DNA/RNA nuclease SfsA</fullName>
    </submittedName>
</protein>
<dbReference type="PANTHER" id="PTHR30545">
    <property type="entry name" value="SUGAR FERMENTATION STIMULATION PROTEIN A"/>
    <property type="match status" value="1"/>
</dbReference>
<comment type="caution">
    <text evidence="3">The sequence shown here is derived from an EMBL/GenBank/DDBJ whole genome shotgun (WGS) entry which is preliminary data.</text>
</comment>
<dbReference type="InterPro" id="IPR040452">
    <property type="entry name" value="SfsA_C"/>
</dbReference>
<dbReference type="Proteomes" id="UP001349994">
    <property type="component" value="Unassembled WGS sequence"/>
</dbReference>
<evidence type="ECO:0000313" key="4">
    <source>
        <dbReference type="Proteomes" id="UP001349994"/>
    </source>
</evidence>
<dbReference type="InterPro" id="IPR005224">
    <property type="entry name" value="SfsA"/>
</dbReference>
<dbReference type="Gene3D" id="3.40.1350.60">
    <property type="match status" value="1"/>
</dbReference>
<dbReference type="PANTHER" id="PTHR30545:SF2">
    <property type="entry name" value="SUGAR FERMENTATION STIMULATION PROTEIN A"/>
    <property type="match status" value="1"/>
</dbReference>
<feature type="domain" description="Sugar fermentation stimulation protein C-terminal" evidence="1">
    <location>
        <begin position="96"/>
        <end position="236"/>
    </location>
</feature>
<dbReference type="RefSeq" id="WP_338210260.1">
    <property type="nucleotide sequence ID" value="NZ_JAYMFF010000011.1"/>
</dbReference>
<evidence type="ECO:0000259" key="2">
    <source>
        <dbReference type="Pfam" id="PF17746"/>
    </source>
</evidence>